<organism evidence="1 2">
    <name type="scientific">Kistimonas scapharcae</name>
    <dbReference type="NCBI Taxonomy" id="1036133"/>
    <lineage>
        <taxon>Bacteria</taxon>
        <taxon>Pseudomonadati</taxon>
        <taxon>Pseudomonadota</taxon>
        <taxon>Gammaproteobacteria</taxon>
        <taxon>Oceanospirillales</taxon>
        <taxon>Endozoicomonadaceae</taxon>
        <taxon>Kistimonas</taxon>
    </lineage>
</organism>
<evidence type="ECO:0000313" key="1">
    <source>
        <dbReference type="EMBL" id="GAA4651335.1"/>
    </source>
</evidence>
<sequence length="139" mass="15463">MTDCCTDERYLNIPADLLDELGNVFSLIPKAARGPINMLRYGPGLMKDMNACQEPLADWLAKFPESERDGAAAHVISQAILSKSMDRRSILTIRKLFLGATEEKNKDMSRKVEKTILGHEIRIDCSLQAVSDGLKLALE</sequence>
<protein>
    <submittedName>
        <fullName evidence="1">Uncharacterized protein</fullName>
    </submittedName>
</protein>
<reference evidence="2" key="1">
    <citation type="journal article" date="2019" name="Int. J. Syst. Evol. Microbiol.">
        <title>The Global Catalogue of Microorganisms (GCM) 10K type strain sequencing project: providing services to taxonomists for standard genome sequencing and annotation.</title>
        <authorList>
            <consortium name="The Broad Institute Genomics Platform"/>
            <consortium name="The Broad Institute Genome Sequencing Center for Infectious Disease"/>
            <person name="Wu L."/>
            <person name="Ma J."/>
        </authorList>
    </citation>
    <scope>NUCLEOTIDE SEQUENCE [LARGE SCALE GENOMIC DNA]</scope>
    <source>
        <strain evidence="2">JCM 17805</strain>
    </source>
</reference>
<accession>A0ABP8V8H4</accession>
<keyword evidence="2" id="KW-1185">Reference proteome</keyword>
<dbReference type="Proteomes" id="UP001500604">
    <property type="component" value="Unassembled WGS sequence"/>
</dbReference>
<dbReference type="RefSeq" id="WP_345197697.1">
    <property type="nucleotide sequence ID" value="NZ_BAABFL010000448.1"/>
</dbReference>
<comment type="caution">
    <text evidence="1">The sequence shown here is derived from an EMBL/GenBank/DDBJ whole genome shotgun (WGS) entry which is preliminary data.</text>
</comment>
<gene>
    <name evidence="1" type="ORF">GCM10023116_36190</name>
</gene>
<evidence type="ECO:0000313" key="2">
    <source>
        <dbReference type="Proteomes" id="UP001500604"/>
    </source>
</evidence>
<proteinExistence type="predicted"/>
<name>A0ABP8V8H4_9GAMM</name>
<dbReference type="EMBL" id="BAABFL010000448">
    <property type="protein sequence ID" value="GAA4651335.1"/>
    <property type="molecule type" value="Genomic_DNA"/>
</dbReference>